<sequence>MPQQRPPLRWATDERRRAAAFKPRTQRAANNRDVPLERRQSALLSFGAKFCGFALRTATPKMRRTQWNDALNEKLRAIKGNSDSGQLEDQLSPWANREVKNAPERLIFRRRLRITRIGGVARLTFVEGTTAPWEQVVAGEHAALDIFATKRNICAAESVFETSVSNGVAILRRGVRARPVGAMACRSRFTTSRGQMVKSKCFRAEQADNRSKRASRW</sequence>
<reference evidence="2" key="1">
    <citation type="submission" date="2019-12" db="UniProtKB">
        <authorList>
            <consortium name="WormBaseParasite"/>
        </authorList>
    </citation>
    <scope>IDENTIFICATION</scope>
</reference>
<dbReference type="AlphaFoldDB" id="A0A5S6R4P2"/>
<organism evidence="1 2">
    <name type="scientific">Trichuris muris</name>
    <name type="common">Mouse whipworm</name>
    <dbReference type="NCBI Taxonomy" id="70415"/>
    <lineage>
        <taxon>Eukaryota</taxon>
        <taxon>Metazoa</taxon>
        <taxon>Ecdysozoa</taxon>
        <taxon>Nematoda</taxon>
        <taxon>Enoplea</taxon>
        <taxon>Dorylaimia</taxon>
        <taxon>Trichinellida</taxon>
        <taxon>Trichuridae</taxon>
        <taxon>Trichuris</taxon>
    </lineage>
</organism>
<dbReference type="Proteomes" id="UP000046395">
    <property type="component" value="Unassembled WGS sequence"/>
</dbReference>
<evidence type="ECO:0000313" key="2">
    <source>
        <dbReference type="WBParaSite" id="TMUE_3000014398.1"/>
    </source>
</evidence>
<dbReference type="WBParaSite" id="TMUE_3000014398.1">
    <property type="protein sequence ID" value="TMUE_3000014398.1"/>
    <property type="gene ID" value="WBGene00302201"/>
</dbReference>
<evidence type="ECO:0000313" key="1">
    <source>
        <dbReference type="Proteomes" id="UP000046395"/>
    </source>
</evidence>
<protein>
    <submittedName>
        <fullName evidence="2">Uncharacterized protein</fullName>
    </submittedName>
</protein>
<proteinExistence type="predicted"/>
<accession>A0A5S6R4P2</accession>
<keyword evidence="1" id="KW-1185">Reference proteome</keyword>
<name>A0A5S6R4P2_TRIMR</name>